<proteinExistence type="predicted"/>
<dbReference type="AlphaFoldDB" id="A0A974P187"/>
<accession>A0A974P187</accession>
<gene>
    <name evidence="2" type="ORF">JKL49_20490</name>
</gene>
<organism evidence="2">
    <name type="scientific">Phenylobacterium glaciei</name>
    <dbReference type="NCBI Taxonomy" id="2803784"/>
    <lineage>
        <taxon>Bacteria</taxon>
        <taxon>Pseudomonadati</taxon>
        <taxon>Pseudomonadota</taxon>
        <taxon>Alphaproteobacteria</taxon>
        <taxon>Caulobacterales</taxon>
        <taxon>Caulobacteraceae</taxon>
        <taxon>Phenylobacterium</taxon>
    </lineage>
</organism>
<dbReference type="Gene3D" id="2.60.120.1440">
    <property type="match status" value="1"/>
</dbReference>
<dbReference type="GO" id="GO:0016989">
    <property type="term" value="F:sigma factor antagonist activity"/>
    <property type="evidence" value="ECO:0007669"/>
    <property type="project" value="TreeGrafter"/>
</dbReference>
<protein>
    <submittedName>
        <fullName evidence="2">FecR domain-containing protein</fullName>
    </submittedName>
</protein>
<feature type="domain" description="FecR protein" evidence="1">
    <location>
        <begin position="16"/>
        <end position="82"/>
    </location>
</feature>
<dbReference type="Pfam" id="PF04773">
    <property type="entry name" value="FecR"/>
    <property type="match status" value="1"/>
</dbReference>
<name>A0A974P187_9CAUL</name>
<dbReference type="PANTHER" id="PTHR30273:SF2">
    <property type="entry name" value="PROTEIN FECR"/>
    <property type="match status" value="1"/>
</dbReference>
<dbReference type="InterPro" id="IPR012373">
    <property type="entry name" value="Ferrdict_sens_TM"/>
</dbReference>
<reference evidence="2" key="1">
    <citation type="submission" date="2021-01" db="EMBL/GenBank/DDBJ databases">
        <title>Genome sequence of Phenylobacterium sp. 20VBR1 isolated from a valley glaceir, Ny-Alesund, Svalbard.</title>
        <authorList>
            <person name="Thomas F.A."/>
            <person name="Krishnan K.P."/>
            <person name="Sinha R.K."/>
        </authorList>
    </citation>
    <scope>NUCLEOTIDE SEQUENCE</scope>
    <source>
        <strain evidence="2">20VBR1</strain>
    </source>
</reference>
<evidence type="ECO:0000259" key="1">
    <source>
        <dbReference type="Pfam" id="PF04773"/>
    </source>
</evidence>
<evidence type="ECO:0000313" key="2">
    <source>
        <dbReference type="EMBL" id="QQZ49376.1"/>
    </source>
</evidence>
<dbReference type="PANTHER" id="PTHR30273">
    <property type="entry name" value="PERIPLASMIC SIGNAL SENSOR AND SIGMA FACTOR ACTIVATOR FECR-RELATED"/>
    <property type="match status" value="1"/>
</dbReference>
<dbReference type="InterPro" id="IPR006860">
    <property type="entry name" value="FecR"/>
</dbReference>
<dbReference type="EMBL" id="CP068570">
    <property type="protein sequence ID" value="QQZ49376.1"/>
    <property type="molecule type" value="Genomic_DNA"/>
</dbReference>
<sequence>MVAVVPWRDITAPTTVYATGKGERRTVTLADGTRIDLNAGSKISVKLGSRERRVVMEDAEAVFDVTKDPKRPFVIASGDRTVRSWALSSTSAAATAASRSPWPAASWRCGPPPALRTGHPADPGLRLDHVEGAAHSELSKVTPQEVFDWRTGRLVYRNRPWRRWWRTSTAIPRRR</sequence>